<dbReference type="EMBL" id="JBDODL010000221">
    <property type="protein sequence ID" value="MES1919188.1"/>
    <property type="molecule type" value="Genomic_DNA"/>
</dbReference>
<evidence type="ECO:0000259" key="6">
    <source>
        <dbReference type="Pfam" id="PF01490"/>
    </source>
</evidence>
<evidence type="ECO:0000256" key="4">
    <source>
        <dbReference type="ARBA" id="ARBA00023136"/>
    </source>
</evidence>
<evidence type="ECO:0000313" key="8">
    <source>
        <dbReference type="Proteomes" id="UP001439008"/>
    </source>
</evidence>
<keyword evidence="2 5" id="KW-0812">Transmembrane</keyword>
<proteinExistence type="predicted"/>
<evidence type="ECO:0000313" key="7">
    <source>
        <dbReference type="EMBL" id="MES1919188.1"/>
    </source>
</evidence>
<keyword evidence="8" id="KW-1185">Reference proteome</keyword>
<evidence type="ECO:0000256" key="1">
    <source>
        <dbReference type="ARBA" id="ARBA00004370"/>
    </source>
</evidence>
<reference evidence="7 8" key="1">
    <citation type="journal article" date="2024" name="BMC Biol.">
        <title>Comparative genomics of Ascetosporea gives new insight into the evolutionary basis for animal parasitism in Rhizaria.</title>
        <authorList>
            <person name="Hiltunen Thoren M."/>
            <person name="Onut-Brannstrom I."/>
            <person name="Alfjorden A."/>
            <person name="Peckova H."/>
            <person name="Swords F."/>
            <person name="Hooper C."/>
            <person name="Holzer A.S."/>
            <person name="Bass D."/>
            <person name="Burki F."/>
        </authorList>
    </citation>
    <scope>NUCLEOTIDE SEQUENCE [LARGE SCALE GENOMIC DNA]</scope>
    <source>
        <strain evidence="7">20-A016</strain>
    </source>
</reference>
<name>A0ABV2AHL4_9EUKA</name>
<evidence type="ECO:0000256" key="3">
    <source>
        <dbReference type="ARBA" id="ARBA00022989"/>
    </source>
</evidence>
<dbReference type="InterPro" id="IPR013057">
    <property type="entry name" value="AA_transpt_TM"/>
</dbReference>
<comment type="caution">
    <text evidence="7">The sequence shown here is derived from an EMBL/GenBank/DDBJ whole genome shotgun (WGS) entry which is preliminary data.</text>
</comment>
<keyword evidence="4 5" id="KW-0472">Membrane</keyword>
<protein>
    <recommendedName>
        <fullName evidence="6">Amino acid transporter transmembrane domain-containing protein</fullName>
    </recommendedName>
</protein>
<sequence length="94" mass="10773">MVKTAQKLKKKKIDTKSYSELARLTIGPWSQYVITFLIVMMMVFAMSIYVILLRLQTKSLIEDFSGKIFDKDKLVLLAIIAPVFLLCVPRVFAT</sequence>
<evidence type="ECO:0000256" key="5">
    <source>
        <dbReference type="SAM" id="Phobius"/>
    </source>
</evidence>
<comment type="subcellular location">
    <subcellularLocation>
        <location evidence="1">Membrane</location>
    </subcellularLocation>
</comment>
<keyword evidence="3 5" id="KW-1133">Transmembrane helix</keyword>
<organism evidence="7 8">
    <name type="scientific">Bonamia ostreae</name>
    <dbReference type="NCBI Taxonomy" id="126728"/>
    <lineage>
        <taxon>Eukaryota</taxon>
        <taxon>Sar</taxon>
        <taxon>Rhizaria</taxon>
        <taxon>Endomyxa</taxon>
        <taxon>Ascetosporea</taxon>
        <taxon>Haplosporida</taxon>
        <taxon>Bonamia</taxon>
    </lineage>
</organism>
<accession>A0ABV2AHL4</accession>
<dbReference type="Proteomes" id="UP001439008">
    <property type="component" value="Unassembled WGS sequence"/>
</dbReference>
<gene>
    <name evidence="7" type="ORF">MHBO_001051</name>
</gene>
<feature type="domain" description="Amino acid transporter transmembrane" evidence="6">
    <location>
        <begin position="1"/>
        <end position="87"/>
    </location>
</feature>
<evidence type="ECO:0000256" key="2">
    <source>
        <dbReference type="ARBA" id="ARBA00022692"/>
    </source>
</evidence>
<feature type="transmembrane region" description="Helical" evidence="5">
    <location>
        <begin position="29"/>
        <end position="53"/>
    </location>
</feature>
<dbReference type="Pfam" id="PF01490">
    <property type="entry name" value="Aa_trans"/>
    <property type="match status" value="1"/>
</dbReference>
<feature type="transmembrane region" description="Helical" evidence="5">
    <location>
        <begin position="74"/>
        <end position="93"/>
    </location>
</feature>